<evidence type="ECO:0000313" key="2">
    <source>
        <dbReference type="EMBL" id="CAI9761838.1"/>
    </source>
</evidence>
<evidence type="ECO:0000256" key="1">
    <source>
        <dbReference type="ARBA" id="ARBA00005595"/>
    </source>
</evidence>
<evidence type="ECO:0000313" key="3">
    <source>
        <dbReference type="Proteomes" id="UP000834106"/>
    </source>
</evidence>
<reference evidence="2" key="1">
    <citation type="submission" date="2023-05" db="EMBL/GenBank/DDBJ databases">
        <authorList>
            <person name="Huff M."/>
        </authorList>
    </citation>
    <scope>NUCLEOTIDE SEQUENCE</scope>
</reference>
<name>A0AAD1Z3U5_9LAMI</name>
<sequence length="156" mass="18066">MPFNVWCGGRVHDSKGYMVQREKKQIQNYYSAKIWSFTMKSACCKHEIVIDTDLKNCEYVILSGTRQNFGTPRVPVDGGENFLSLFGVINIYIENAQKSSRINLLSSYNILCSLRERSKLTNPSYHPEQHEEDIKKNKEAQPVLCVFSEFLMQAFR</sequence>
<dbReference type="PANTHER" id="PTHR12111">
    <property type="entry name" value="SPLICING FACTOR YJU2"/>
    <property type="match status" value="1"/>
</dbReference>
<dbReference type="InterPro" id="IPR007590">
    <property type="entry name" value="Saf4/Yju2"/>
</dbReference>
<dbReference type="GO" id="GO:0071014">
    <property type="term" value="C:post-mRNA release spliceosomal complex"/>
    <property type="evidence" value="ECO:0007669"/>
    <property type="project" value="TreeGrafter"/>
</dbReference>
<dbReference type="GO" id="GO:0000398">
    <property type="term" value="P:mRNA splicing, via spliceosome"/>
    <property type="evidence" value="ECO:0007669"/>
    <property type="project" value="InterPro"/>
</dbReference>
<dbReference type="AlphaFoldDB" id="A0AAD1Z3U5"/>
<dbReference type="EMBL" id="OU503040">
    <property type="protein sequence ID" value="CAI9761838.1"/>
    <property type="molecule type" value="Genomic_DNA"/>
</dbReference>
<dbReference type="PANTHER" id="PTHR12111:SF2">
    <property type="entry name" value="SPLICING FACTOR YJU2B-RELATED"/>
    <property type="match status" value="1"/>
</dbReference>
<organism evidence="2 3">
    <name type="scientific">Fraxinus pennsylvanica</name>
    <dbReference type="NCBI Taxonomy" id="56036"/>
    <lineage>
        <taxon>Eukaryota</taxon>
        <taxon>Viridiplantae</taxon>
        <taxon>Streptophyta</taxon>
        <taxon>Embryophyta</taxon>
        <taxon>Tracheophyta</taxon>
        <taxon>Spermatophyta</taxon>
        <taxon>Magnoliopsida</taxon>
        <taxon>eudicotyledons</taxon>
        <taxon>Gunneridae</taxon>
        <taxon>Pentapetalae</taxon>
        <taxon>asterids</taxon>
        <taxon>lamiids</taxon>
        <taxon>Lamiales</taxon>
        <taxon>Oleaceae</taxon>
        <taxon>Oleeae</taxon>
        <taxon>Fraxinus</taxon>
    </lineage>
</organism>
<keyword evidence="3" id="KW-1185">Reference proteome</keyword>
<dbReference type="GO" id="GO:0005684">
    <property type="term" value="C:U2-type spliceosomal complex"/>
    <property type="evidence" value="ECO:0007669"/>
    <property type="project" value="TreeGrafter"/>
</dbReference>
<dbReference type="Pfam" id="PF04502">
    <property type="entry name" value="Saf4_Yju2"/>
    <property type="match status" value="1"/>
</dbReference>
<gene>
    <name evidence="2" type="ORF">FPE_LOCUS9268</name>
</gene>
<protein>
    <submittedName>
        <fullName evidence="2">Uncharacterized protein</fullName>
    </submittedName>
</protein>
<dbReference type="Proteomes" id="UP000834106">
    <property type="component" value="Chromosome 5"/>
</dbReference>
<accession>A0AAD1Z3U5</accession>
<comment type="similarity">
    <text evidence="1">Belongs to the CWC16 family.</text>
</comment>
<proteinExistence type="inferred from homology"/>